<proteinExistence type="predicted"/>
<dbReference type="EC" id="2.7.7.6" evidence="1"/>
<keyword evidence="1" id="KW-0240">DNA-directed RNA polymerase</keyword>
<evidence type="ECO:0000313" key="2">
    <source>
        <dbReference type="Proteomes" id="UP001304243"/>
    </source>
</evidence>
<protein>
    <submittedName>
        <fullName evidence="1">DNA-directed RNA polymerase III complex subunit Rpc2</fullName>
        <ecNumber evidence="1">2.7.7.6</ecNumber>
    </submittedName>
</protein>
<dbReference type="GeneID" id="89952824"/>
<accession>A0AAN7DK42</accession>
<sequence>MYLFGQVSSLVGHGNMLMDGSCVDILCVSVAKAMGAEISIVVGISLSQPDTTDQDQQLALYSTDSLSGKCNKISGGKTINGALYVKLPTPATVVPYSDSNKFDQSSYRVAHESVTQCRKEELASGWVSLTGHQLIADLMARRAKSNT</sequence>
<name>A0AAN7DK42_9FUNG</name>
<gene>
    <name evidence="1" type="primary">rpc2</name>
    <name evidence="1" type="ORF">ATC70_009138</name>
</gene>
<dbReference type="AlphaFoldDB" id="A0AAN7DK42"/>
<keyword evidence="1" id="KW-0548">Nucleotidyltransferase</keyword>
<dbReference type="Proteomes" id="UP001304243">
    <property type="component" value="Unassembled WGS sequence"/>
</dbReference>
<dbReference type="RefSeq" id="XP_064685578.1">
    <property type="nucleotide sequence ID" value="XM_064828376.1"/>
</dbReference>
<keyword evidence="1" id="KW-0808">Transferase</keyword>
<reference evidence="1 2" key="1">
    <citation type="submission" date="2022-11" db="EMBL/GenBank/DDBJ databases">
        <title>Mucor velutinosus strain NIH1002 WGS.</title>
        <authorList>
            <person name="Subramanian P."/>
            <person name="Mullikin J.C."/>
            <person name="Segre J.A."/>
            <person name="Zelazny A.M."/>
        </authorList>
    </citation>
    <scope>NUCLEOTIDE SEQUENCE [LARGE SCALE GENOMIC DNA]</scope>
    <source>
        <strain evidence="1 2">NIH1002</strain>
    </source>
</reference>
<dbReference type="GO" id="GO:0003899">
    <property type="term" value="F:DNA-directed RNA polymerase activity"/>
    <property type="evidence" value="ECO:0007669"/>
    <property type="project" value="UniProtKB-EC"/>
</dbReference>
<organism evidence="1 2">
    <name type="scientific">Mucor velutinosus</name>
    <dbReference type="NCBI Taxonomy" id="708070"/>
    <lineage>
        <taxon>Eukaryota</taxon>
        <taxon>Fungi</taxon>
        <taxon>Fungi incertae sedis</taxon>
        <taxon>Mucoromycota</taxon>
        <taxon>Mucoromycotina</taxon>
        <taxon>Mucoromycetes</taxon>
        <taxon>Mucorales</taxon>
        <taxon>Mucorineae</taxon>
        <taxon>Mucoraceae</taxon>
        <taxon>Mucor</taxon>
    </lineage>
</organism>
<comment type="caution">
    <text evidence="1">The sequence shown here is derived from an EMBL/GenBank/DDBJ whole genome shotgun (WGS) entry which is preliminary data.</text>
</comment>
<keyword evidence="1" id="KW-0804">Transcription</keyword>
<dbReference type="GO" id="GO:0000428">
    <property type="term" value="C:DNA-directed RNA polymerase complex"/>
    <property type="evidence" value="ECO:0007669"/>
    <property type="project" value="UniProtKB-KW"/>
</dbReference>
<dbReference type="EMBL" id="JASEJX010000012">
    <property type="protein sequence ID" value="KAK4518912.1"/>
    <property type="molecule type" value="Genomic_DNA"/>
</dbReference>
<keyword evidence="2" id="KW-1185">Reference proteome</keyword>
<evidence type="ECO:0000313" key="1">
    <source>
        <dbReference type="EMBL" id="KAK4518912.1"/>
    </source>
</evidence>